<dbReference type="SUPFAM" id="SSF51905">
    <property type="entry name" value="FAD/NAD(P)-binding domain"/>
    <property type="match status" value="1"/>
</dbReference>
<feature type="domain" description="FAD-binding" evidence="4">
    <location>
        <begin position="9"/>
        <end position="340"/>
    </location>
</feature>
<protein>
    <submittedName>
        <fullName evidence="5">Aromatic compound monooxygenase YhjG</fullName>
    </submittedName>
</protein>
<dbReference type="AlphaFoldDB" id="A0A919A7U4"/>
<organism evidence="5 6">
    <name type="scientific">Streptomyces longispororuber</name>
    <dbReference type="NCBI Taxonomy" id="68230"/>
    <lineage>
        <taxon>Bacteria</taxon>
        <taxon>Bacillati</taxon>
        <taxon>Actinomycetota</taxon>
        <taxon>Actinomycetes</taxon>
        <taxon>Kitasatosporales</taxon>
        <taxon>Streptomycetaceae</taxon>
        <taxon>Streptomyces</taxon>
    </lineage>
</organism>
<evidence type="ECO:0000259" key="4">
    <source>
        <dbReference type="Pfam" id="PF01494"/>
    </source>
</evidence>
<dbReference type="GO" id="GO:0071949">
    <property type="term" value="F:FAD binding"/>
    <property type="evidence" value="ECO:0007669"/>
    <property type="project" value="InterPro"/>
</dbReference>
<sequence length="485" mass="51118">MRTAHTSRHVVVAGAGPVGLWLAAELRLGGAEVTVLEQRPEPSPHSKALTVHPRTLEVLAARGAVEPFLAEGLRNPTGHFGSLDDRLDFSGLDTRYPFTLLLPQARTEALLERHARAAGADVRRGHRLTDLAEHASGVRIGVAGPDGAYALDAAYVVGCDGARSTVRAAAGIDFPGTGTTVWGWLGDVVLDEPPAGSAFSVGTSQGGLMCVPLPGGAHRFVGHTPDDQRPDWPGEFTFEELRANVLRITGRDFGMRDPRWLSRFGNAARQAAAYRAGRVLLAGDAAHMHFPAGGVGLNVGVQDAANLGWKLAAVVRGAADGRLLDTYHRERHPVGAALLATTRAQTALMTAYSSDGLALRALLSEAVATVPALSRKLAEGLTALDVAYDTAYRAPYTPADGDGADRHPLTGRRAPDLPLTANLRLYDLLRAGRPVLLDFGGHDGTTWPDVVVHQGPPVTARPDWAGVGSALIRPDGHVGSARDAS</sequence>
<dbReference type="RefSeq" id="WP_229926103.1">
    <property type="nucleotide sequence ID" value="NZ_BNBT01000167.1"/>
</dbReference>
<dbReference type="InterPro" id="IPR002938">
    <property type="entry name" value="FAD-bd"/>
</dbReference>
<reference evidence="5" key="2">
    <citation type="submission" date="2020-09" db="EMBL/GenBank/DDBJ databases">
        <authorList>
            <person name="Sun Q."/>
            <person name="Ohkuma M."/>
        </authorList>
    </citation>
    <scope>NUCLEOTIDE SEQUENCE</scope>
    <source>
        <strain evidence="5">JCM 4784</strain>
    </source>
</reference>
<proteinExistence type="predicted"/>
<dbReference type="Gene3D" id="3.50.50.60">
    <property type="entry name" value="FAD/NAD(P)-binding domain"/>
    <property type="match status" value="2"/>
</dbReference>
<keyword evidence="6" id="KW-1185">Reference proteome</keyword>
<dbReference type="PANTHER" id="PTHR43004">
    <property type="entry name" value="TRK SYSTEM POTASSIUM UPTAKE PROTEIN"/>
    <property type="match status" value="1"/>
</dbReference>
<dbReference type="Pfam" id="PF21274">
    <property type="entry name" value="Rng_hyd_C"/>
    <property type="match status" value="1"/>
</dbReference>
<comment type="cofactor">
    <cofactor evidence="1">
        <name>FAD</name>
        <dbReference type="ChEBI" id="CHEBI:57692"/>
    </cofactor>
</comment>
<dbReference type="PRINTS" id="PR00420">
    <property type="entry name" value="RNGMNOXGNASE"/>
</dbReference>
<dbReference type="Gene3D" id="3.40.30.120">
    <property type="match status" value="1"/>
</dbReference>
<dbReference type="Proteomes" id="UP000608024">
    <property type="component" value="Unassembled WGS sequence"/>
</dbReference>
<evidence type="ECO:0000256" key="2">
    <source>
        <dbReference type="ARBA" id="ARBA00022630"/>
    </source>
</evidence>
<accession>A0A919A7U4</accession>
<dbReference type="Gene3D" id="3.30.70.2450">
    <property type="match status" value="1"/>
</dbReference>
<keyword evidence="5" id="KW-0503">Monooxygenase</keyword>
<keyword evidence="3" id="KW-0274">FAD</keyword>
<evidence type="ECO:0000256" key="1">
    <source>
        <dbReference type="ARBA" id="ARBA00001974"/>
    </source>
</evidence>
<reference evidence="5" key="1">
    <citation type="journal article" date="2014" name="Int. J. Syst. Evol. Microbiol.">
        <title>Complete genome sequence of Corynebacterium casei LMG S-19264T (=DSM 44701T), isolated from a smear-ripened cheese.</title>
        <authorList>
            <consortium name="US DOE Joint Genome Institute (JGI-PGF)"/>
            <person name="Walter F."/>
            <person name="Albersmeier A."/>
            <person name="Kalinowski J."/>
            <person name="Ruckert C."/>
        </authorList>
    </citation>
    <scope>NUCLEOTIDE SEQUENCE</scope>
    <source>
        <strain evidence="5">JCM 4784</strain>
    </source>
</reference>
<dbReference type="Pfam" id="PF01494">
    <property type="entry name" value="FAD_binding_3"/>
    <property type="match status" value="1"/>
</dbReference>
<gene>
    <name evidence="5" type="primary">yhjG</name>
    <name evidence="5" type="ORF">GCM10018785_66390</name>
</gene>
<evidence type="ECO:0000256" key="3">
    <source>
        <dbReference type="ARBA" id="ARBA00022827"/>
    </source>
</evidence>
<comment type="caution">
    <text evidence="5">The sequence shown here is derived from an EMBL/GenBank/DDBJ whole genome shotgun (WGS) entry which is preliminary data.</text>
</comment>
<evidence type="ECO:0000313" key="6">
    <source>
        <dbReference type="Proteomes" id="UP000608024"/>
    </source>
</evidence>
<name>A0A919A7U4_9ACTN</name>
<dbReference type="InterPro" id="IPR036188">
    <property type="entry name" value="FAD/NAD-bd_sf"/>
</dbReference>
<keyword evidence="2" id="KW-0285">Flavoprotein</keyword>
<dbReference type="EMBL" id="BNBT01000167">
    <property type="protein sequence ID" value="GHE90133.1"/>
    <property type="molecule type" value="Genomic_DNA"/>
</dbReference>
<dbReference type="GO" id="GO:0016709">
    <property type="term" value="F:oxidoreductase activity, acting on paired donors, with incorporation or reduction of molecular oxygen, NAD(P)H as one donor, and incorporation of one atom of oxygen"/>
    <property type="evidence" value="ECO:0007669"/>
    <property type="project" value="UniProtKB-ARBA"/>
</dbReference>
<dbReference type="InterPro" id="IPR050641">
    <property type="entry name" value="RIFMO-like"/>
</dbReference>
<keyword evidence="5" id="KW-0560">Oxidoreductase</keyword>
<dbReference type="PANTHER" id="PTHR43004:SF19">
    <property type="entry name" value="BINDING MONOOXYGENASE, PUTATIVE (JCVI)-RELATED"/>
    <property type="match status" value="1"/>
</dbReference>
<evidence type="ECO:0000313" key="5">
    <source>
        <dbReference type="EMBL" id="GHE90133.1"/>
    </source>
</evidence>